<dbReference type="GO" id="GO:0005874">
    <property type="term" value="C:microtubule"/>
    <property type="evidence" value="ECO:0007669"/>
    <property type="project" value="UniProtKB-KW"/>
</dbReference>
<protein>
    <submittedName>
        <fullName evidence="11">HAUS augmin-like complex subunit</fullName>
    </submittedName>
</protein>
<keyword evidence="8" id="KW-0206">Cytoskeleton</keyword>
<dbReference type="GO" id="GO:0051301">
    <property type="term" value="P:cell division"/>
    <property type="evidence" value="ECO:0007669"/>
    <property type="project" value="UniProtKB-KW"/>
</dbReference>
<evidence type="ECO:0000259" key="10">
    <source>
        <dbReference type="Pfam" id="PF14932"/>
    </source>
</evidence>
<dbReference type="PANTHER" id="PTHR19378:SF0">
    <property type="entry name" value="HAUS AUGMIN-LIKE COMPLEX SUBUNIT 3"/>
    <property type="match status" value="1"/>
</dbReference>
<dbReference type="InterPro" id="IPR026206">
    <property type="entry name" value="HAUS3"/>
</dbReference>
<evidence type="ECO:0000256" key="7">
    <source>
        <dbReference type="ARBA" id="ARBA00023054"/>
    </source>
</evidence>
<dbReference type="EMBL" id="LFYR01001545">
    <property type="protein sequence ID" value="KMZ60952.1"/>
    <property type="molecule type" value="Genomic_DNA"/>
</dbReference>
<evidence type="ECO:0000256" key="9">
    <source>
        <dbReference type="ARBA" id="ARBA00023306"/>
    </source>
</evidence>
<reference evidence="12" key="1">
    <citation type="journal article" date="2016" name="Nature">
        <title>The genome of the seagrass Zostera marina reveals angiosperm adaptation to the sea.</title>
        <authorList>
            <person name="Olsen J.L."/>
            <person name="Rouze P."/>
            <person name="Verhelst B."/>
            <person name="Lin Y.-C."/>
            <person name="Bayer T."/>
            <person name="Collen J."/>
            <person name="Dattolo E."/>
            <person name="De Paoli E."/>
            <person name="Dittami S."/>
            <person name="Maumus F."/>
            <person name="Michel G."/>
            <person name="Kersting A."/>
            <person name="Lauritano C."/>
            <person name="Lohaus R."/>
            <person name="Toepel M."/>
            <person name="Tonon T."/>
            <person name="Vanneste K."/>
            <person name="Amirebrahimi M."/>
            <person name="Brakel J."/>
            <person name="Bostroem C."/>
            <person name="Chovatia M."/>
            <person name="Grimwood J."/>
            <person name="Jenkins J.W."/>
            <person name="Jueterbock A."/>
            <person name="Mraz A."/>
            <person name="Stam W.T."/>
            <person name="Tice H."/>
            <person name="Bornberg-Bauer E."/>
            <person name="Green P.J."/>
            <person name="Pearson G.A."/>
            <person name="Procaccini G."/>
            <person name="Duarte C.M."/>
            <person name="Schmutz J."/>
            <person name="Reusch T.B.H."/>
            <person name="Van de Peer Y."/>
        </authorList>
    </citation>
    <scope>NUCLEOTIDE SEQUENCE [LARGE SCALE GENOMIC DNA]</scope>
    <source>
        <strain evidence="12">cv. Finnish</strain>
    </source>
</reference>
<keyword evidence="9" id="KW-0131">Cell cycle</keyword>
<evidence type="ECO:0000256" key="2">
    <source>
        <dbReference type="ARBA" id="ARBA00009645"/>
    </source>
</evidence>
<dbReference type="OrthoDB" id="2159690at2759"/>
<evidence type="ECO:0000256" key="6">
    <source>
        <dbReference type="ARBA" id="ARBA00022776"/>
    </source>
</evidence>
<comment type="caution">
    <text evidence="11">The sequence shown here is derived from an EMBL/GenBank/DDBJ whole genome shotgun (WGS) entry which is preliminary data.</text>
</comment>
<dbReference type="PANTHER" id="PTHR19378">
    <property type="entry name" value="GOLGIN- RELATED"/>
    <property type="match status" value="1"/>
</dbReference>
<organism evidence="11 12">
    <name type="scientific">Zostera marina</name>
    <name type="common">Eelgrass</name>
    <dbReference type="NCBI Taxonomy" id="29655"/>
    <lineage>
        <taxon>Eukaryota</taxon>
        <taxon>Viridiplantae</taxon>
        <taxon>Streptophyta</taxon>
        <taxon>Embryophyta</taxon>
        <taxon>Tracheophyta</taxon>
        <taxon>Spermatophyta</taxon>
        <taxon>Magnoliopsida</taxon>
        <taxon>Liliopsida</taxon>
        <taxon>Zosteraceae</taxon>
        <taxon>Zostera</taxon>
    </lineage>
</organism>
<evidence type="ECO:0000313" key="11">
    <source>
        <dbReference type="EMBL" id="KMZ60952.1"/>
    </source>
</evidence>
<dbReference type="GO" id="GO:0070652">
    <property type="term" value="C:HAUS complex"/>
    <property type="evidence" value="ECO:0007669"/>
    <property type="project" value="InterPro"/>
</dbReference>
<keyword evidence="3" id="KW-0963">Cytoplasm</keyword>
<sequence>MHGARLCGLLGELEFEGHESLDPDSFEWPFQYEEARPLLDWICSTLRPSNILSLDQLSQYEEFVREGKLLEGADLDSACDRISAFSVGRDNQDAVFGTEERLIDIREAKMAYKVESLELQNQLGRLQSQFELLGDQASSLVQGRRARVAATSTVNGQLLSLDEKLSARNIEMNAVLGKIASTAQELAHYHSGDEDGIYLSYTDFTPYLLGDSSCTEELNQWFAKQFDSEPFRLVAEEGKSKCPWVSLDDITSCFQRGDSEKSHHHHRLAELQRLRS</sequence>
<evidence type="ECO:0000256" key="1">
    <source>
        <dbReference type="ARBA" id="ARBA00004186"/>
    </source>
</evidence>
<dbReference type="Pfam" id="PF14932">
    <property type="entry name" value="HAUS-augmin3"/>
    <property type="match status" value="1"/>
</dbReference>
<dbReference type="Proteomes" id="UP000036987">
    <property type="component" value="Unassembled WGS sequence"/>
</dbReference>
<evidence type="ECO:0000313" key="12">
    <source>
        <dbReference type="Proteomes" id="UP000036987"/>
    </source>
</evidence>
<accession>A0A0K9NY23</accession>
<keyword evidence="7" id="KW-0175">Coiled coil</keyword>
<gene>
    <name evidence="11" type="ORF">ZOSMA_55G00010</name>
</gene>
<dbReference type="GO" id="GO:0051225">
    <property type="term" value="P:spindle assembly"/>
    <property type="evidence" value="ECO:0007669"/>
    <property type="project" value="InterPro"/>
</dbReference>
<evidence type="ECO:0000256" key="8">
    <source>
        <dbReference type="ARBA" id="ARBA00023212"/>
    </source>
</evidence>
<name>A0A0K9NY23_ZOSMR</name>
<keyword evidence="4" id="KW-0132">Cell division</keyword>
<dbReference type="InterPro" id="IPR032733">
    <property type="entry name" value="HAUS3_N"/>
</dbReference>
<dbReference type="GO" id="GO:0005819">
    <property type="term" value="C:spindle"/>
    <property type="evidence" value="ECO:0007669"/>
    <property type="project" value="UniProtKB-SubCell"/>
</dbReference>
<keyword evidence="5" id="KW-0493">Microtubule</keyword>
<feature type="non-terminal residue" evidence="11">
    <location>
        <position position="276"/>
    </location>
</feature>
<feature type="domain" description="HAUS augmin-like complex subunit 3 N-terminal" evidence="10">
    <location>
        <begin position="28"/>
        <end position="276"/>
    </location>
</feature>
<evidence type="ECO:0000256" key="5">
    <source>
        <dbReference type="ARBA" id="ARBA00022701"/>
    </source>
</evidence>
<comment type="subcellular location">
    <subcellularLocation>
        <location evidence="1">Cytoplasm</location>
        <location evidence="1">Cytoskeleton</location>
        <location evidence="1">Spindle</location>
    </subcellularLocation>
</comment>
<evidence type="ECO:0000256" key="4">
    <source>
        <dbReference type="ARBA" id="ARBA00022618"/>
    </source>
</evidence>
<proteinExistence type="inferred from homology"/>
<keyword evidence="6" id="KW-0498">Mitosis</keyword>
<dbReference type="AlphaFoldDB" id="A0A0K9NY23"/>
<evidence type="ECO:0000256" key="3">
    <source>
        <dbReference type="ARBA" id="ARBA00022490"/>
    </source>
</evidence>
<keyword evidence="12" id="KW-1185">Reference proteome</keyword>
<comment type="similarity">
    <text evidence="2">Belongs to the HAUS3 family.</text>
</comment>